<evidence type="ECO:0000313" key="1">
    <source>
        <dbReference type="EMBL" id="GAH13241.1"/>
    </source>
</evidence>
<feature type="non-terminal residue" evidence="1">
    <location>
        <position position="122"/>
    </location>
</feature>
<dbReference type="InterPro" id="IPR021359">
    <property type="entry name" value="DUF2812"/>
</dbReference>
<name>X1CXL1_9ZZZZ</name>
<dbReference type="EMBL" id="BART01039365">
    <property type="protein sequence ID" value="GAH13241.1"/>
    <property type="molecule type" value="Genomic_DNA"/>
</dbReference>
<dbReference type="Pfam" id="PF11193">
    <property type="entry name" value="DUF2812"/>
    <property type="match status" value="1"/>
</dbReference>
<organism evidence="1">
    <name type="scientific">marine sediment metagenome</name>
    <dbReference type="NCBI Taxonomy" id="412755"/>
    <lineage>
        <taxon>unclassified sequences</taxon>
        <taxon>metagenomes</taxon>
        <taxon>ecological metagenomes</taxon>
    </lineage>
</organism>
<proteinExistence type="predicted"/>
<feature type="non-terminal residue" evidence="1">
    <location>
        <position position="1"/>
    </location>
</feature>
<accession>X1CXL1</accession>
<reference evidence="1" key="1">
    <citation type="journal article" date="2014" name="Front. Microbiol.">
        <title>High frequency of phylogenetically diverse reductive dehalogenase-homologous genes in deep subseafloor sedimentary metagenomes.</title>
        <authorList>
            <person name="Kawai M."/>
            <person name="Futagami T."/>
            <person name="Toyoda A."/>
            <person name="Takaki Y."/>
            <person name="Nishi S."/>
            <person name="Hori S."/>
            <person name="Arai W."/>
            <person name="Tsubouchi T."/>
            <person name="Morono Y."/>
            <person name="Uchiyama I."/>
            <person name="Ito T."/>
            <person name="Fujiyama A."/>
            <person name="Inagaki F."/>
            <person name="Takami H."/>
        </authorList>
    </citation>
    <scope>NUCLEOTIDE SEQUENCE</scope>
    <source>
        <strain evidence="1">Expedition CK06-06</strain>
    </source>
</reference>
<gene>
    <name evidence="1" type="ORF">S01H4_64743</name>
</gene>
<sequence>RYLFKLYALDTKFDYKPFRNEKIDDYIILFEDAGWEYVSGFGGWYYFRTEAKKDYSLELYSDNASRIRKYTTLRWVIIICCGPIVYNLPNLYGRIIRTIGYDATDDLLARTLIINFSIPLTI</sequence>
<evidence type="ECO:0008006" key="2">
    <source>
        <dbReference type="Google" id="ProtNLM"/>
    </source>
</evidence>
<protein>
    <recommendedName>
        <fullName evidence="2">DUF2812 domain-containing protein</fullName>
    </recommendedName>
</protein>
<dbReference type="AlphaFoldDB" id="X1CXL1"/>
<comment type="caution">
    <text evidence="1">The sequence shown here is derived from an EMBL/GenBank/DDBJ whole genome shotgun (WGS) entry which is preliminary data.</text>
</comment>